<dbReference type="GO" id="GO:0009627">
    <property type="term" value="P:systemic acquired resistance"/>
    <property type="evidence" value="ECO:0007669"/>
    <property type="project" value="InterPro"/>
</dbReference>
<feature type="domain" description="Bifunctional inhibitor/plant lipid transfer protein/seed storage helical" evidence="2">
    <location>
        <begin position="34"/>
        <end position="99"/>
    </location>
</feature>
<dbReference type="CDD" id="cd04660">
    <property type="entry name" value="nsLTP_like"/>
    <property type="match status" value="1"/>
</dbReference>
<dbReference type="SUPFAM" id="SSF47699">
    <property type="entry name" value="Bifunctional inhibitor/lipid-transfer protein/seed storage 2S albumin"/>
    <property type="match status" value="1"/>
</dbReference>
<dbReference type="GO" id="GO:0005504">
    <property type="term" value="F:fatty acid binding"/>
    <property type="evidence" value="ECO:0007669"/>
    <property type="project" value="InterPro"/>
</dbReference>
<dbReference type="STRING" id="3988.B9RZC4"/>
<evidence type="ECO:0000313" key="3">
    <source>
        <dbReference type="EMBL" id="EEF43304.1"/>
    </source>
</evidence>
<dbReference type="InterPro" id="IPR036312">
    <property type="entry name" value="Bifun_inhib/LTP/seed_sf"/>
</dbReference>
<protein>
    <submittedName>
        <fullName evidence="3">Lipid binding protein, putative</fullName>
    </submittedName>
</protein>
<dbReference type="Gene3D" id="1.10.110.10">
    <property type="entry name" value="Plant lipid-transfer and hydrophobic proteins"/>
    <property type="match status" value="1"/>
</dbReference>
<evidence type="ECO:0000256" key="1">
    <source>
        <dbReference type="SAM" id="SignalP"/>
    </source>
</evidence>
<evidence type="ECO:0000313" key="4">
    <source>
        <dbReference type="Proteomes" id="UP000008311"/>
    </source>
</evidence>
<dbReference type="SMART" id="SM00499">
    <property type="entry name" value="AAI"/>
    <property type="match status" value="1"/>
</dbReference>
<reference evidence="4" key="1">
    <citation type="journal article" date="2010" name="Nat. Biotechnol.">
        <title>Draft genome sequence of the oilseed species Ricinus communis.</title>
        <authorList>
            <person name="Chan A.P."/>
            <person name="Crabtree J."/>
            <person name="Zhao Q."/>
            <person name="Lorenzi H."/>
            <person name="Orvis J."/>
            <person name="Puiu D."/>
            <person name="Melake-Berhan A."/>
            <person name="Jones K.M."/>
            <person name="Redman J."/>
            <person name="Chen G."/>
            <person name="Cahoon E.B."/>
            <person name="Gedil M."/>
            <person name="Stanke M."/>
            <person name="Haas B.J."/>
            <person name="Wortman J.R."/>
            <person name="Fraser-Liggett C.M."/>
            <person name="Ravel J."/>
            <person name="Rabinowicz P.D."/>
        </authorList>
    </citation>
    <scope>NUCLEOTIDE SEQUENCE [LARGE SCALE GENOMIC DNA]</scope>
    <source>
        <strain evidence="4">cv. Hale</strain>
    </source>
</reference>
<dbReference type="Proteomes" id="UP000008311">
    <property type="component" value="Unassembled WGS sequence"/>
</dbReference>
<dbReference type="Pfam" id="PF14368">
    <property type="entry name" value="LTP_2"/>
    <property type="match status" value="1"/>
</dbReference>
<dbReference type="InterPro" id="IPR039265">
    <property type="entry name" value="DIR1-like"/>
</dbReference>
<dbReference type="AlphaFoldDB" id="B9RZC4"/>
<name>B9RZC4_RICCO</name>
<feature type="signal peptide" evidence="1">
    <location>
        <begin position="1"/>
        <end position="20"/>
    </location>
</feature>
<gene>
    <name evidence="3" type="ORF">RCOM_0938020</name>
</gene>
<dbReference type="InterPro" id="IPR016140">
    <property type="entry name" value="Bifunc_inhib/LTP/seed_store"/>
</dbReference>
<dbReference type="FunCoup" id="B9RZC4">
    <property type="interactions" value="219"/>
</dbReference>
<accession>B9RZC4</accession>
<proteinExistence type="predicted"/>
<dbReference type="PANTHER" id="PTHR33122:SF36">
    <property type="entry name" value="LIPID TRANSFER PROTEIN"/>
    <property type="match status" value="1"/>
</dbReference>
<keyword evidence="4" id="KW-1185">Reference proteome</keyword>
<sequence length="99" mass="10683">MKIAIVALVLVLVLAIVVNGENPCRLTNEGIEACRPSVTGQNPAAPSDACCAALSKADLQCLCFYKNNYPWLLSSYKIDPNLAMQLPVKCKLVGESFHC</sequence>
<dbReference type="InterPro" id="IPR044741">
    <property type="entry name" value="NsLTP-like"/>
</dbReference>
<keyword evidence="1" id="KW-0732">Signal</keyword>
<organism evidence="3 4">
    <name type="scientific">Ricinus communis</name>
    <name type="common">Castor bean</name>
    <dbReference type="NCBI Taxonomy" id="3988"/>
    <lineage>
        <taxon>Eukaryota</taxon>
        <taxon>Viridiplantae</taxon>
        <taxon>Streptophyta</taxon>
        <taxon>Embryophyta</taxon>
        <taxon>Tracheophyta</taxon>
        <taxon>Spermatophyta</taxon>
        <taxon>Magnoliopsida</taxon>
        <taxon>eudicotyledons</taxon>
        <taxon>Gunneridae</taxon>
        <taxon>Pentapetalae</taxon>
        <taxon>rosids</taxon>
        <taxon>fabids</taxon>
        <taxon>Malpighiales</taxon>
        <taxon>Euphorbiaceae</taxon>
        <taxon>Acalyphoideae</taxon>
        <taxon>Acalypheae</taxon>
        <taxon>Ricinus</taxon>
    </lineage>
</organism>
<evidence type="ECO:0000259" key="2">
    <source>
        <dbReference type="SMART" id="SM00499"/>
    </source>
</evidence>
<dbReference type="InParanoid" id="B9RZC4"/>
<dbReference type="PANTHER" id="PTHR33122">
    <property type="entry name" value="LIPID BINDING PROTEIN-RELATED"/>
    <property type="match status" value="1"/>
</dbReference>
<feature type="chain" id="PRO_5002888848" evidence="1">
    <location>
        <begin position="21"/>
        <end position="99"/>
    </location>
</feature>
<dbReference type="eggNOG" id="ENOG502S7QJ">
    <property type="taxonomic scope" value="Eukaryota"/>
</dbReference>
<dbReference type="EMBL" id="EQ973834">
    <property type="protein sequence ID" value="EEF43304.1"/>
    <property type="molecule type" value="Genomic_DNA"/>
</dbReference>